<gene>
    <name evidence="2" type="ORF">B0T15DRAFT_152690</name>
</gene>
<keyword evidence="3" id="KW-1185">Reference proteome</keyword>
<reference evidence="2" key="2">
    <citation type="submission" date="2023-06" db="EMBL/GenBank/DDBJ databases">
        <authorList>
            <consortium name="Lawrence Berkeley National Laboratory"/>
            <person name="Mondo S.J."/>
            <person name="Hensen N."/>
            <person name="Bonometti L."/>
            <person name="Westerberg I."/>
            <person name="Brannstrom I.O."/>
            <person name="Guillou S."/>
            <person name="Cros-Aarteil S."/>
            <person name="Calhoun S."/>
            <person name="Haridas S."/>
            <person name="Kuo A."/>
            <person name="Pangilinan J."/>
            <person name="Riley R."/>
            <person name="Labutti K."/>
            <person name="Andreopoulos B."/>
            <person name="Lipzen A."/>
            <person name="Chen C."/>
            <person name="Yanf M."/>
            <person name="Daum C."/>
            <person name="Ng V."/>
            <person name="Clum A."/>
            <person name="Steindorff A."/>
            <person name="Ohm R."/>
            <person name="Martin F."/>
            <person name="Silar P."/>
            <person name="Natvig D."/>
            <person name="Lalanne C."/>
            <person name="Gautier V."/>
            <person name="Ament-Velasquez S.L."/>
            <person name="Kruys A."/>
            <person name="Hutchinson M.I."/>
            <person name="Powell A.J."/>
            <person name="Barry K."/>
            <person name="Miller A.N."/>
            <person name="Grigoriev I.V."/>
            <person name="Debuchy R."/>
            <person name="Gladieux P."/>
            <person name="Thoren M.H."/>
            <person name="Johannesson H."/>
        </authorList>
    </citation>
    <scope>NUCLEOTIDE SEQUENCE</scope>
    <source>
        <strain evidence="2">CBS 333.67</strain>
    </source>
</reference>
<protein>
    <recommendedName>
        <fullName evidence="4">Secreted protein</fullName>
    </recommendedName>
</protein>
<organism evidence="2 3">
    <name type="scientific">Chaetomium strumarium</name>
    <dbReference type="NCBI Taxonomy" id="1170767"/>
    <lineage>
        <taxon>Eukaryota</taxon>
        <taxon>Fungi</taxon>
        <taxon>Dikarya</taxon>
        <taxon>Ascomycota</taxon>
        <taxon>Pezizomycotina</taxon>
        <taxon>Sordariomycetes</taxon>
        <taxon>Sordariomycetidae</taxon>
        <taxon>Sordariales</taxon>
        <taxon>Chaetomiaceae</taxon>
        <taxon>Chaetomium</taxon>
    </lineage>
</organism>
<accession>A0AAJ0GVA3</accession>
<sequence length="100" mass="11382">MLCLSVRNGHILRGVLALVSVLRCEGDRDIANRQDWPAHRAQPPASEHQGGQACRGSCLTFYPAFVARLFFSFVDFRRLLFCCFHCYILEKESRHSPALT</sequence>
<feature type="chain" id="PRO_5042491895" description="Secreted protein" evidence="1">
    <location>
        <begin position="18"/>
        <end position="100"/>
    </location>
</feature>
<evidence type="ECO:0000313" key="3">
    <source>
        <dbReference type="Proteomes" id="UP001273166"/>
    </source>
</evidence>
<evidence type="ECO:0008006" key="4">
    <source>
        <dbReference type="Google" id="ProtNLM"/>
    </source>
</evidence>
<evidence type="ECO:0000256" key="1">
    <source>
        <dbReference type="SAM" id="SignalP"/>
    </source>
</evidence>
<dbReference type="RefSeq" id="XP_062722566.1">
    <property type="nucleotide sequence ID" value="XM_062862021.1"/>
</dbReference>
<name>A0AAJ0GVA3_9PEZI</name>
<dbReference type="EMBL" id="JAUDZG010000003">
    <property type="protein sequence ID" value="KAK3306786.1"/>
    <property type="molecule type" value="Genomic_DNA"/>
</dbReference>
<keyword evidence="1" id="KW-0732">Signal</keyword>
<feature type="signal peptide" evidence="1">
    <location>
        <begin position="1"/>
        <end position="17"/>
    </location>
</feature>
<dbReference type="GeneID" id="87880850"/>
<comment type="caution">
    <text evidence="2">The sequence shown here is derived from an EMBL/GenBank/DDBJ whole genome shotgun (WGS) entry which is preliminary data.</text>
</comment>
<reference evidence="2" key="1">
    <citation type="journal article" date="2023" name="Mol. Phylogenet. Evol.">
        <title>Genome-scale phylogeny and comparative genomics of the fungal order Sordariales.</title>
        <authorList>
            <person name="Hensen N."/>
            <person name="Bonometti L."/>
            <person name="Westerberg I."/>
            <person name="Brannstrom I.O."/>
            <person name="Guillou S."/>
            <person name="Cros-Aarteil S."/>
            <person name="Calhoun S."/>
            <person name="Haridas S."/>
            <person name="Kuo A."/>
            <person name="Mondo S."/>
            <person name="Pangilinan J."/>
            <person name="Riley R."/>
            <person name="LaButti K."/>
            <person name="Andreopoulos B."/>
            <person name="Lipzen A."/>
            <person name="Chen C."/>
            <person name="Yan M."/>
            <person name="Daum C."/>
            <person name="Ng V."/>
            <person name="Clum A."/>
            <person name="Steindorff A."/>
            <person name="Ohm R.A."/>
            <person name="Martin F."/>
            <person name="Silar P."/>
            <person name="Natvig D.O."/>
            <person name="Lalanne C."/>
            <person name="Gautier V."/>
            <person name="Ament-Velasquez S.L."/>
            <person name="Kruys A."/>
            <person name="Hutchinson M.I."/>
            <person name="Powell A.J."/>
            <person name="Barry K."/>
            <person name="Miller A.N."/>
            <person name="Grigoriev I.V."/>
            <person name="Debuchy R."/>
            <person name="Gladieux P."/>
            <person name="Hiltunen Thoren M."/>
            <person name="Johannesson H."/>
        </authorList>
    </citation>
    <scope>NUCLEOTIDE SEQUENCE</scope>
    <source>
        <strain evidence="2">CBS 333.67</strain>
    </source>
</reference>
<proteinExistence type="predicted"/>
<evidence type="ECO:0000313" key="2">
    <source>
        <dbReference type="EMBL" id="KAK3306786.1"/>
    </source>
</evidence>
<dbReference type="AlphaFoldDB" id="A0AAJ0GVA3"/>
<dbReference type="Proteomes" id="UP001273166">
    <property type="component" value="Unassembled WGS sequence"/>
</dbReference>